<dbReference type="AlphaFoldDB" id="A0A4Z1DET5"/>
<name>A0A4Z1DET5_9ACTN</name>
<feature type="domain" description="HTH lacI-type" evidence="4">
    <location>
        <begin position="15"/>
        <end position="68"/>
    </location>
</feature>
<reference evidence="5 6" key="1">
    <citation type="submission" date="2019-04" db="EMBL/GenBank/DDBJ databases">
        <title>Streptomyces sp. nov. Bv016 isolated from bark of Buahinia variegata.</title>
        <authorList>
            <person name="Kanchanasin P."/>
            <person name="Tanasupawat S."/>
            <person name="Yuki M."/>
            <person name="Kudo T."/>
        </authorList>
    </citation>
    <scope>NUCLEOTIDE SEQUENCE [LARGE SCALE GENOMIC DNA]</scope>
    <source>
        <strain evidence="5 6">Bv016</strain>
    </source>
</reference>
<comment type="caution">
    <text evidence="5">The sequence shown here is derived from an EMBL/GenBank/DDBJ whole genome shotgun (WGS) entry which is preliminary data.</text>
</comment>
<dbReference type="Gene3D" id="3.40.50.2300">
    <property type="match status" value="2"/>
</dbReference>
<dbReference type="CDD" id="cd06296">
    <property type="entry name" value="PBP1_CatR-like"/>
    <property type="match status" value="1"/>
</dbReference>
<dbReference type="Proteomes" id="UP000298159">
    <property type="component" value="Unassembled WGS sequence"/>
</dbReference>
<protein>
    <submittedName>
        <fullName evidence="5">LacI family transcriptional regulator</fullName>
    </submittedName>
</protein>
<dbReference type="SUPFAM" id="SSF47413">
    <property type="entry name" value="lambda repressor-like DNA-binding domains"/>
    <property type="match status" value="1"/>
</dbReference>
<dbReference type="InterPro" id="IPR028082">
    <property type="entry name" value="Peripla_BP_I"/>
</dbReference>
<evidence type="ECO:0000256" key="1">
    <source>
        <dbReference type="ARBA" id="ARBA00023015"/>
    </source>
</evidence>
<dbReference type="EMBL" id="SRRT01000001">
    <property type="protein sequence ID" value="TGN81168.1"/>
    <property type="molecule type" value="Genomic_DNA"/>
</dbReference>
<dbReference type="GO" id="GO:0000976">
    <property type="term" value="F:transcription cis-regulatory region binding"/>
    <property type="evidence" value="ECO:0007669"/>
    <property type="project" value="TreeGrafter"/>
</dbReference>
<dbReference type="SMART" id="SM00354">
    <property type="entry name" value="HTH_LACI"/>
    <property type="match status" value="1"/>
</dbReference>
<dbReference type="InterPro" id="IPR046335">
    <property type="entry name" value="LacI/GalR-like_sensor"/>
</dbReference>
<dbReference type="Gene3D" id="1.10.260.40">
    <property type="entry name" value="lambda repressor-like DNA-binding domains"/>
    <property type="match status" value="1"/>
</dbReference>
<dbReference type="PROSITE" id="PS00356">
    <property type="entry name" value="HTH_LACI_1"/>
    <property type="match status" value="1"/>
</dbReference>
<evidence type="ECO:0000313" key="5">
    <source>
        <dbReference type="EMBL" id="TGN81168.1"/>
    </source>
</evidence>
<proteinExistence type="predicted"/>
<gene>
    <name evidence="5" type="ORF">E5083_01155</name>
</gene>
<dbReference type="PANTHER" id="PTHR30146:SF153">
    <property type="entry name" value="LACTOSE OPERON REPRESSOR"/>
    <property type="match status" value="1"/>
</dbReference>
<keyword evidence="1" id="KW-0805">Transcription regulation</keyword>
<organism evidence="5 6">
    <name type="scientific">Streptomyces bauhiniae</name>
    <dbReference type="NCBI Taxonomy" id="2340725"/>
    <lineage>
        <taxon>Bacteria</taxon>
        <taxon>Bacillati</taxon>
        <taxon>Actinomycetota</taxon>
        <taxon>Actinomycetes</taxon>
        <taxon>Kitasatosporales</taxon>
        <taxon>Streptomycetaceae</taxon>
        <taxon>Streptomyces</taxon>
    </lineage>
</organism>
<sequence>MTAMEPPKTAAKRSATLAEIAREAGVSAPTVSKVLNGRADVAAATRTRVEELLRTHGYRRRRAEVTRSPLIDLVFHELESAWAMEVIRGVENVARDAGLSVVLSESAGRLTPGRTWADQVAGRRPHGVILVLSGLDAAQQALLTSRSVPFVVMDPAGDPGADVPSVGATNWQGGLAATRHLIDLGHTRIGAIGGPSRMMCARARLDGYRAALETAGLPADPALIREGDFHHESGHRLGLDLLGRPDRPTAVFAGNDLQALGLYEAARELGLRVPEDVSVVGFDDLPVARWVGPPLTTVRQPLTEMAEAAARLVLELGRGERERTATRLELATSLVVRSSTAAP</sequence>
<dbReference type="Pfam" id="PF00356">
    <property type="entry name" value="LacI"/>
    <property type="match status" value="1"/>
</dbReference>
<dbReference type="PROSITE" id="PS50932">
    <property type="entry name" value="HTH_LACI_2"/>
    <property type="match status" value="1"/>
</dbReference>
<keyword evidence="6" id="KW-1185">Reference proteome</keyword>
<keyword evidence="3" id="KW-0804">Transcription</keyword>
<keyword evidence="2" id="KW-0238">DNA-binding</keyword>
<evidence type="ECO:0000259" key="4">
    <source>
        <dbReference type="PROSITE" id="PS50932"/>
    </source>
</evidence>
<evidence type="ECO:0000256" key="3">
    <source>
        <dbReference type="ARBA" id="ARBA00023163"/>
    </source>
</evidence>
<dbReference type="PANTHER" id="PTHR30146">
    <property type="entry name" value="LACI-RELATED TRANSCRIPTIONAL REPRESSOR"/>
    <property type="match status" value="1"/>
</dbReference>
<dbReference type="GO" id="GO:0003700">
    <property type="term" value="F:DNA-binding transcription factor activity"/>
    <property type="evidence" value="ECO:0007669"/>
    <property type="project" value="TreeGrafter"/>
</dbReference>
<dbReference type="InterPro" id="IPR000843">
    <property type="entry name" value="HTH_LacI"/>
</dbReference>
<dbReference type="SUPFAM" id="SSF53822">
    <property type="entry name" value="Periplasmic binding protein-like I"/>
    <property type="match status" value="1"/>
</dbReference>
<dbReference type="InterPro" id="IPR010982">
    <property type="entry name" value="Lambda_DNA-bd_dom_sf"/>
</dbReference>
<evidence type="ECO:0000256" key="2">
    <source>
        <dbReference type="ARBA" id="ARBA00023125"/>
    </source>
</evidence>
<dbReference type="Pfam" id="PF13377">
    <property type="entry name" value="Peripla_BP_3"/>
    <property type="match status" value="1"/>
</dbReference>
<dbReference type="CDD" id="cd01392">
    <property type="entry name" value="HTH_LacI"/>
    <property type="match status" value="1"/>
</dbReference>
<evidence type="ECO:0000313" key="6">
    <source>
        <dbReference type="Proteomes" id="UP000298159"/>
    </source>
</evidence>
<accession>A0A4Z1DET5</accession>